<evidence type="ECO:0000256" key="17">
    <source>
        <dbReference type="PIRSR" id="PIRSR038885-1"/>
    </source>
</evidence>
<dbReference type="SUPFAM" id="SSF81342">
    <property type="entry name" value="Transmembrane di-heme cytochromes"/>
    <property type="match status" value="1"/>
</dbReference>
<evidence type="ECO:0000256" key="6">
    <source>
        <dbReference type="ARBA" id="ARBA00022617"/>
    </source>
</evidence>
<comment type="cofactor">
    <cofactor evidence="19">
        <name>heme b</name>
        <dbReference type="ChEBI" id="CHEBI:60344"/>
    </cofactor>
    <text evidence="19">Binds 2 heme groups non-covalently.</text>
</comment>
<dbReference type="RefSeq" id="YP_009731514.1">
    <property type="nucleotide sequence ID" value="NC_046026.1"/>
</dbReference>
<dbReference type="AlphaFoldDB" id="A0A6B9WER3"/>
<feature type="transmembrane region" description="Helical" evidence="19">
    <location>
        <begin position="77"/>
        <end position="100"/>
    </location>
</feature>
<keyword evidence="16 19" id="KW-0472">Membrane</keyword>
<dbReference type="InterPro" id="IPR016174">
    <property type="entry name" value="Di-haem_cyt_TM"/>
</dbReference>
<feature type="transmembrane region" description="Helical" evidence="19">
    <location>
        <begin position="271"/>
        <end position="302"/>
    </location>
</feature>
<keyword evidence="11 19" id="KW-0249">Electron transport</keyword>
<dbReference type="Pfam" id="PF00033">
    <property type="entry name" value="Cytochrome_B"/>
    <property type="match status" value="1"/>
</dbReference>
<feature type="domain" description="Cytochrome b/b6 C-terminal region profile" evidence="21">
    <location>
        <begin position="210"/>
        <end position="373"/>
    </location>
</feature>
<dbReference type="CDD" id="cd00290">
    <property type="entry name" value="cytochrome_b_C"/>
    <property type="match status" value="1"/>
</dbReference>
<feature type="transmembrane region" description="Helical" evidence="19">
    <location>
        <begin position="112"/>
        <end position="133"/>
    </location>
</feature>
<evidence type="ECO:0000256" key="12">
    <source>
        <dbReference type="ARBA" id="ARBA00022989"/>
    </source>
</evidence>
<evidence type="ECO:0000313" key="22">
    <source>
        <dbReference type="EMBL" id="QHQ98532.1"/>
    </source>
</evidence>
<dbReference type="SUPFAM" id="SSF81648">
    <property type="entry name" value="a domain/subunit of cytochrome bc1 complex (Ubiquinol-cytochrome c reductase)"/>
    <property type="match status" value="1"/>
</dbReference>
<evidence type="ECO:0000256" key="3">
    <source>
        <dbReference type="ARBA" id="ARBA00011649"/>
    </source>
</evidence>
<evidence type="ECO:0000256" key="19">
    <source>
        <dbReference type="RuleBase" id="RU362117"/>
    </source>
</evidence>
<dbReference type="InterPro" id="IPR027387">
    <property type="entry name" value="Cytb/b6-like_sf"/>
</dbReference>
<accession>A0A6B9WER3</accession>
<keyword evidence="15 19" id="KW-0496">Mitochondrion</keyword>
<evidence type="ECO:0000256" key="15">
    <source>
        <dbReference type="ARBA" id="ARBA00023128"/>
    </source>
</evidence>
<evidence type="ECO:0000256" key="18">
    <source>
        <dbReference type="PIRSR" id="PIRSR038885-2"/>
    </source>
</evidence>
<comment type="function">
    <text evidence="1 19">Component of the ubiquinol-cytochrome c reductase complex (complex III or cytochrome b-c1 complex) that is part of the mitochondrial respiratory chain. The b-c1 complex mediates electron transfer from ubiquinol to cytochrome c. Contributes to the generation of a proton gradient across the mitochondrial membrane that is then used for ATP synthesis.</text>
</comment>
<keyword evidence="13 18" id="KW-0408">Iron</keyword>
<feature type="binding site" description="axial binding residue" evidence="18">
    <location>
        <position position="196"/>
    </location>
    <ligand>
        <name>heme b</name>
        <dbReference type="ChEBI" id="CHEBI:60344"/>
        <label>b566</label>
    </ligand>
    <ligandPart>
        <name>Fe</name>
        <dbReference type="ChEBI" id="CHEBI:18248"/>
    </ligandPart>
</feature>
<evidence type="ECO:0000256" key="1">
    <source>
        <dbReference type="ARBA" id="ARBA00002566"/>
    </source>
</evidence>
<evidence type="ECO:0000256" key="11">
    <source>
        <dbReference type="ARBA" id="ARBA00022982"/>
    </source>
</evidence>
<feature type="domain" description="Cytochrome b/b6 N-terminal region profile" evidence="20">
    <location>
        <begin position="1"/>
        <end position="209"/>
    </location>
</feature>
<dbReference type="InterPro" id="IPR048259">
    <property type="entry name" value="Cytochrome_b_N_euk/bac"/>
</dbReference>
<feature type="transmembrane region" description="Helical" evidence="19">
    <location>
        <begin position="178"/>
        <end position="200"/>
    </location>
</feature>
<keyword evidence="9 18" id="KW-0479">Metal-binding</keyword>
<dbReference type="InterPro" id="IPR005797">
    <property type="entry name" value="Cyt_b/b6_N"/>
</dbReference>
<dbReference type="PROSITE" id="PS51003">
    <property type="entry name" value="CYTB_CTER"/>
    <property type="match status" value="1"/>
</dbReference>
<dbReference type="PANTHER" id="PTHR19271:SF16">
    <property type="entry name" value="CYTOCHROME B"/>
    <property type="match status" value="1"/>
</dbReference>
<comment type="similarity">
    <text evidence="19">Belongs to the cytochrome b family.</text>
</comment>
<keyword evidence="10" id="KW-0999">Mitochondrion inner membrane</keyword>
<dbReference type="GO" id="GO:0046872">
    <property type="term" value="F:metal ion binding"/>
    <property type="evidence" value="ECO:0007669"/>
    <property type="project" value="UniProtKB-UniRule"/>
</dbReference>
<dbReference type="Gene3D" id="1.20.810.10">
    <property type="entry name" value="Cytochrome Bc1 Complex, Chain C"/>
    <property type="match status" value="1"/>
</dbReference>
<feature type="transmembrane region" description="Helical" evidence="19">
    <location>
        <begin position="323"/>
        <end position="343"/>
    </location>
</feature>
<dbReference type="PANTHER" id="PTHR19271">
    <property type="entry name" value="CYTOCHROME B"/>
    <property type="match status" value="1"/>
</dbReference>
<evidence type="ECO:0000256" key="14">
    <source>
        <dbReference type="ARBA" id="ARBA00023075"/>
    </source>
</evidence>
<dbReference type="PROSITE" id="PS51002">
    <property type="entry name" value="CYTB_NTER"/>
    <property type="match status" value="1"/>
</dbReference>
<evidence type="ECO:0000259" key="21">
    <source>
        <dbReference type="PROSITE" id="PS51003"/>
    </source>
</evidence>
<sequence length="373" mass="43074">MKMLRKNNILVSPINSLLIDLPAPSNISFLWNIGSLLGICLMIQIISGIFLTMHYCSDIMMAFESINHIMRDVNNMWMIRIIHANGASLFFMLIYCHIGRGIYYYSFNMMKIWNSGIIILLLLMATAFLGYVLPWGQMSYWGATVITNLLSAIPYIGNSITLWLWGGFSINNATLARFYSLHFFLPFIILTMVIIHIILLHETGSSNPMGNPSNLDKISFHPLYSLKDIVGFMLVYLLFNYITFSSPYIFFDPDNFVPANPMLTPPHIQPEWYFLFAYAILRSIPNKLGGVLALFLSILILLTLPWSMKNNFKTPTTYPINKLLFWIFSMVFILLTFLGSCLIEPPFIFMSQIMTIIYFVFFLFYPYHIKMVD</sequence>
<feature type="binding site" evidence="17">
    <location>
        <position position="201"/>
    </location>
    <ligand>
        <name>a ubiquinone</name>
        <dbReference type="ChEBI" id="CHEBI:16389"/>
    </ligand>
</feature>
<dbReference type="GO" id="GO:0016491">
    <property type="term" value="F:oxidoreductase activity"/>
    <property type="evidence" value="ECO:0007669"/>
    <property type="project" value="UniProtKB-UniRule"/>
</dbReference>
<keyword evidence="12 19" id="KW-1133">Transmembrane helix</keyword>
<name>A0A6B9WER3_9ACAR</name>
<comment type="subcellular location">
    <subcellularLocation>
        <location evidence="2">Mitochondrion inner membrane</location>
        <topology evidence="2">Multi-pass membrane protein</topology>
    </subcellularLocation>
</comment>
<reference evidence="22" key="1">
    <citation type="journal article" date="2019" name="Zool. Scr.">
        <title>Mitochondrial genome reorganization characterizes various lineages of mesostigmatid mites (Acari: Parasitiformes).</title>
        <authorList>
            <person name="Li W.-N."/>
            <person name="Shao R."/>
            <person name="Zhang Q."/>
            <person name="Deng W."/>
            <person name="Xue X.-F."/>
        </authorList>
    </citation>
    <scope>NUCLEOTIDE SEQUENCE</scope>
</reference>
<evidence type="ECO:0000256" key="16">
    <source>
        <dbReference type="ARBA" id="ARBA00023136"/>
    </source>
</evidence>
<dbReference type="InterPro" id="IPR005798">
    <property type="entry name" value="Cyt_b/b6_C"/>
</dbReference>
<dbReference type="InterPro" id="IPR030689">
    <property type="entry name" value="Cytochrome_b"/>
</dbReference>
<evidence type="ECO:0000256" key="8">
    <source>
        <dbReference type="ARBA" id="ARBA00022692"/>
    </source>
</evidence>
<feature type="transmembrane region" description="Helical" evidence="19">
    <location>
        <begin position="229"/>
        <end position="251"/>
    </location>
</feature>
<dbReference type="GO" id="GO:0045275">
    <property type="term" value="C:respiratory chain complex III"/>
    <property type="evidence" value="ECO:0007669"/>
    <property type="project" value="InterPro"/>
</dbReference>
<dbReference type="PIRSF" id="PIRSF038885">
    <property type="entry name" value="COB"/>
    <property type="match status" value="1"/>
</dbReference>
<evidence type="ECO:0000256" key="5">
    <source>
        <dbReference type="ARBA" id="ARBA00022448"/>
    </source>
</evidence>
<evidence type="ECO:0000256" key="13">
    <source>
        <dbReference type="ARBA" id="ARBA00023004"/>
    </source>
</evidence>
<keyword evidence="6 18" id="KW-0349">Heme</keyword>
<evidence type="ECO:0000256" key="7">
    <source>
        <dbReference type="ARBA" id="ARBA00022660"/>
    </source>
</evidence>
<dbReference type="GO" id="GO:0006122">
    <property type="term" value="P:mitochondrial electron transport, ubiquinol to cytochrome c"/>
    <property type="evidence" value="ECO:0007669"/>
    <property type="project" value="TreeGrafter"/>
</dbReference>
<evidence type="ECO:0000259" key="20">
    <source>
        <dbReference type="PROSITE" id="PS51002"/>
    </source>
</evidence>
<geneLocation type="mitochondrion" evidence="22"/>
<keyword evidence="8 19" id="KW-0812">Transmembrane</keyword>
<feature type="binding site" description="axial binding residue" evidence="18">
    <location>
        <position position="182"/>
    </location>
    <ligand>
        <name>heme b</name>
        <dbReference type="ChEBI" id="CHEBI:60344"/>
        <label>b562</label>
    </ligand>
    <ligandPart>
        <name>Fe</name>
        <dbReference type="ChEBI" id="CHEBI:18248"/>
    </ligandPart>
</feature>
<dbReference type="GeneID" id="44151023"/>
<keyword evidence="14" id="KW-0830">Ubiquinone</keyword>
<protein>
    <recommendedName>
        <fullName evidence="4 19">Cytochrome b</fullName>
    </recommendedName>
</protein>
<gene>
    <name evidence="22" type="primary">cytb</name>
</gene>
<dbReference type="GO" id="GO:0008121">
    <property type="term" value="F:quinol-cytochrome-c reductase activity"/>
    <property type="evidence" value="ECO:0007669"/>
    <property type="project" value="InterPro"/>
</dbReference>
<comment type="cofactor">
    <cofactor evidence="18">
        <name>heme</name>
        <dbReference type="ChEBI" id="CHEBI:30413"/>
    </cofactor>
    <text evidence="18">Binds 2 heme groups non-covalently.</text>
</comment>
<dbReference type="GO" id="GO:0005743">
    <property type="term" value="C:mitochondrial inner membrane"/>
    <property type="evidence" value="ECO:0007669"/>
    <property type="project" value="UniProtKB-SubCell"/>
</dbReference>
<comment type="subunit">
    <text evidence="3">The main subunits of complex b-c1 are: cytochrome b, cytochrome c1 and the Rieske protein.</text>
</comment>
<evidence type="ECO:0000256" key="4">
    <source>
        <dbReference type="ARBA" id="ARBA00013531"/>
    </source>
</evidence>
<feature type="transmembrane region" description="Helical" evidence="19">
    <location>
        <begin position="29"/>
        <end position="56"/>
    </location>
</feature>
<evidence type="ECO:0000256" key="2">
    <source>
        <dbReference type="ARBA" id="ARBA00004448"/>
    </source>
</evidence>
<proteinExistence type="inferred from homology"/>
<dbReference type="Pfam" id="PF00032">
    <property type="entry name" value="Cytochrom_B_C"/>
    <property type="match status" value="1"/>
</dbReference>
<keyword evidence="7 19" id="KW-0679">Respiratory chain</keyword>
<feature type="binding site" description="axial binding residue" evidence="18">
    <location>
        <position position="97"/>
    </location>
    <ligand>
        <name>heme b</name>
        <dbReference type="ChEBI" id="CHEBI:60344"/>
        <label>b566</label>
    </ligand>
    <ligandPart>
        <name>Fe</name>
        <dbReference type="ChEBI" id="CHEBI:18248"/>
    </ligandPart>
</feature>
<feature type="transmembrane region" description="Helical" evidence="19">
    <location>
        <begin position="145"/>
        <end position="166"/>
    </location>
</feature>
<feature type="transmembrane region" description="Helical" evidence="19">
    <location>
        <begin position="349"/>
        <end position="367"/>
    </location>
</feature>
<keyword evidence="5 19" id="KW-0813">Transport</keyword>
<feature type="binding site" description="axial binding residue" evidence="18">
    <location>
        <position position="83"/>
    </location>
    <ligand>
        <name>heme b</name>
        <dbReference type="ChEBI" id="CHEBI:60344"/>
        <label>b562</label>
    </ligand>
    <ligandPart>
        <name>Fe</name>
        <dbReference type="ChEBI" id="CHEBI:18248"/>
    </ligandPart>
</feature>
<dbReference type="InterPro" id="IPR036150">
    <property type="entry name" value="Cyt_b/b6_C_sf"/>
</dbReference>
<dbReference type="InterPro" id="IPR048260">
    <property type="entry name" value="Cytochrome_b_C_euk/bac"/>
</dbReference>
<evidence type="ECO:0000256" key="10">
    <source>
        <dbReference type="ARBA" id="ARBA00022792"/>
    </source>
</evidence>
<organism evidence="22">
    <name type="scientific">Macrocheles muscaedomesticae</name>
    <dbReference type="NCBI Taxonomy" id="406086"/>
    <lineage>
        <taxon>Eukaryota</taxon>
        <taxon>Metazoa</taxon>
        <taxon>Ecdysozoa</taxon>
        <taxon>Arthropoda</taxon>
        <taxon>Chelicerata</taxon>
        <taxon>Arachnida</taxon>
        <taxon>Acari</taxon>
        <taxon>Parasitiformes</taxon>
        <taxon>Mesostigmata</taxon>
        <taxon>Gamasina</taxon>
        <taxon>Eviphidoidea</taxon>
        <taxon>Macrochelidae</taxon>
        <taxon>Macrocheles</taxon>
    </lineage>
</organism>
<dbReference type="CDD" id="cd00284">
    <property type="entry name" value="Cytochrome_b_N"/>
    <property type="match status" value="1"/>
</dbReference>
<dbReference type="EMBL" id="MK270526">
    <property type="protein sequence ID" value="QHQ98532.1"/>
    <property type="molecule type" value="Genomic_DNA"/>
</dbReference>
<evidence type="ECO:0000256" key="9">
    <source>
        <dbReference type="ARBA" id="ARBA00022723"/>
    </source>
</evidence>